<sequence>MAQATERQAGAEPLAPKAGLAEGERRAAEQNAAIRLQGVRLTYANGKTDAVALGGVDLSIAGEQFVCVLGPSGCGKTSLLRVIAGYERVTEGEVTVFGRKHTAPHPEVGIVFQQANLFPWLTVRGNVEFGLKMAGLPKADRRALAMDHIGRVGLAAYASLLPHQLSGGMKQRTAIARTLATEPRIVLMDEPFAALDAITRETLQDQLRTIWSQTGKTIFFITHDVDEALLLSTRLLVMQGSPGRIVADLDNPLHAAGGSFALLRQHKQYAELRRQLVEMLKS</sequence>
<protein>
    <submittedName>
        <fullName evidence="6">ABC transporter ATP-binding protein</fullName>
    </submittedName>
</protein>
<dbReference type="PANTHER" id="PTHR42788">
    <property type="entry name" value="TAURINE IMPORT ATP-BINDING PROTEIN-RELATED"/>
    <property type="match status" value="1"/>
</dbReference>
<dbReference type="Gene3D" id="3.40.50.300">
    <property type="entry name" value="P-loop containing nucleotide triphosphate hydrolases"/>
    <property type="match status" value="1"/>
</dbReference>
<reference evidence="6 7" key="1">
    <citation type="submission" date="2024-09" db="EMBL/GenBank/DDBJ databases">
        <authorList>
            <person name="Sun Q."/>
            <person name="Mori K."/>
        </authorList>
    </citation>
    <scope>NUCLEOTIDE SEQUENCE [LARGE SCALE GENOMIC DNA]</scope>
    <source>
        <strain evidence="6 7">JCM 12520</strain>
    </source>
</reference>
<proteinExistence type="predicted"/>
<dbReference type="PANTHER" id="PTHR42788:SF13">
    <property type="entry name" value="ALIPHATIC SULFONATES IMPORT ATP-BINDING PROTEIN SSUB"/>
    <property type="match status" value="1"/>
</dbReference>
<dbReference type="RefSeq" id="WP_344912213.1">
    <property type="nucleotide sequence ID" value="NZ_BAAAYO010000010.1"/>
</dbReference>
<evidence type="ECO:0000313" key="7">
    <source>
        <dbReference type="Proteomes" id="UP001589619"/>
    </source>
</evidence>
<keyword evidence="1" id="KW-0813">Transport</keyword>
<evidence type="ECO:0000256" key="2">
    <source>
        <dbReference type="ARBA" id="ARBA00022741"/>
    </source>
</evidence>
<evidence type="ECO:0000259" key="5">
    <source>
        <dbReference type="PROSITE" id="PS50893"/>
    </source>
</evidence>
<dbReference type="InterPro" id="IPR027417">
    <property type="entry name" value="P-loop_NTPase"/>
</dbReference>
<dbReference type="EMBL" id="JBHMAG010000007">
    <property type="protein sequence ID" value="MFB9751572.1"/>
    <property type="molecule type" value="Genomic_DNA"/>
</dbReference>
<keyword evidence="2" id="KW-0547">Nucleotide-binding</keyword>
<evidence type="ECO:0000256" key="1">
    <source>
        <dbReference type="ARBA" id="ARBA00022448"/>
    </source>
</evidence>
<keyword evidence="7" id="KW-1185">Reference proteome</keyword>
<feature type="region of interest" description="Disordered" evidence="4">
    <location>
        <begin position="1"/>
        <end position="22"/>
    </location>
</feature>
<dbReference type="GO" id="GO:0005524">
    <property type="term" value="F:ATP binding"/>
    <property type="evidence" value="ECO:0007669"/>
    <property type="project" value="UniProtKB-KW"/>
</dbReference>
<comment type="caution">
    <text evidence="6">The sequence shown here is derived from an EMBL/GenBank/DDBJ whole genome shotgun (WGS) entry which is preliminary data.</text>
</comment>
<dbReference type="SUPFAM" id="SSF52540">
    <property type="entry name" value="P-loop containing nucleoside triphosphate hydrolases"/>
    <property type="match status" value="1"/>
</dbReference>
<dbReference type="InterPro" id="IPR003439">
    <property type="entry name" value="ABC_transporter-like_ATP-bd"/>
</dbReference>
<gene>
    <name evidence="6" type="ORF">ACFFNY_08315</name>
</gene>
<dbReference type="Pfam" id="PF00005">
    <property type="entry name" value="ABC_tran"/>
    <property type="match status" value="1"/>
</dbReference>
<evidence type="ECO:0000256" key="3">
    <source>
        <dbReference type="ARBA" id="ARBA00022840"/>
    </source>
</evidence>
<dbReference type="SMART" id="SM00382">
    <property type="entry name" value="AAA"/>
    <property type="match status" value="1"/>
</dbReference>
<dbReference type="CDD" id="cd03293">
    <property type="entry name" value="ABC_NrtD_SsuB_transporters"/>
    <property type="match status" value="1"/>
</dbReference>
<feature type="domain" description="ABC transporter" evidence="5">
    <location>
        <begin position="34"/>
        <end position="265"/>
    </location>
</feature>
<evidence type="ECO:0000256" key="4">
    <source>
        <dbReference type="SAM" id="MobiDB-lite"/>
    </source>
</evidence>
<dbReference type="InterPro" id="IPR003593">
    <property type="entry name" value="AAA+_ATPase"/>
</dbReference>
<dbReference type="Proteomes" id="UP001589619">
    <property type="component" value="Unassembled WGS sequence"/>
</dbReference>
<evidence type="ECO:0000313" key="6">
    <source>
        <dbReference type="EMBL" id="MFB9751572.1"/>
    </source>
</evidence>
<organism evidence="6 7">
    <name type="scientific">Paenibacillus hodogayensis</name>
    <dbReference type="NCBI Taxonomy" id="279208"/>
    <lineage>
        <taxon>Bacteria</taxon>
        <taxon>Bacillati</taxon>
        <taxon>Bacillota</taxon>
        <taxon>Bacilli</taxon>
        <taxon>Bacillales</taxon>
        <taxon>Paenibacillaceae</taxon>
        <taxon>Paenibacillus</taxon>
    </lineage>
</organism>
<dbReference type="InterPro" id="IPR050166">
    <property type="entry name" value="ABC_transporter_ATP-bind"/>
</dbReference>
<accession>A0ABV5VTF2</accession>
<keyword evidence="3 6" id="KW-0067">ATP-binding</keyword>
<dbReference type="PROSITE" id="PS50893">
    <property type="entry name" value="ABC_TRANSPORTER_2"/>
    <property type="match status" value="1"/>
</dbReference>
<name>A0ABV5VTF2_9BACL</name>